<protein>
    <recommendedName>
        <fullName evidence="4">Phage portal protein</fullName>
    </recommendedName>
</protein>
<dbReference type="EMBL" id="JBHSFS010000031">
    <property type="protein sequence ID" value="MFC4518051.1"/>
    <property type="molecule type" value="Genomic_DNA"/>
</dbReference>
<sequence length="607" mass="65534">MTYAEVGRGADEGLLLVGLPRFLIDAWSWLNYKPVMAGSHDGRPHRALAPEIQATWLPDDAVRRLAAYKLLAAYDSLQAGELATFAGNPEAAERREFGDPSVFVDTALSHLLGRSQQIVVPGAEHAKDEQSTPEAVAAAAAQERLRTWAETELLPLRMQACERKAVLLGDGLYLLAWDPDKGRVRLRTIDPGFYFPVVEDDADPGDYPTRVHLAWELPEDPKRGIKARLRRITYELGPLTAEDGVDAPEAADVAASPPVGAYDPSADATARAYPWAPGKPSAVTCYLTDAEWTLEDLRHGQSLDDLPLAKARFRTRADGALLDRLDLRIDFLPIVHISNTIADGEHFGQSSLAKIMQALDELAETDTDNARASATTGAPIIGLAGVHAEVDRITGRPKPLAVEPGTVFQLADGGRMDVLDTSRQLAELRARVEEIRERAAVNARLPAVSLGTADPSDVPSGYALQLSLGPLDSLIDAVRLARAHKYTLLLKMVQRLHQAGQAEGWPLGEQFPARLVFGPHTPTDRAAVLDEVVKGVTAGVMSLETAIRMLQDAGYPIEDAQEEVARIDTRQQVKAHYPGAPSVGQGDTADGEGDANPGNRPNVGVTD</sequence>
<dbReference type="RefSeq" id="WP_417924418.1">
    <property type="nucleotide sequence ID" value="NZ_JBHSFS010000031.1"/>
</dbReference>
<evidence type="ECO:0000313" key="2">
    <source>
        <dbReference type="EMBL" id="MFC4518051.1"/>
    </source>
</evidence>
<gene>
    <name evidence="2" type="ORF">ACFPEN_34895</name>
</gene>
<keyword evidence="3" id="KW-1185">Reference proteome</keyword>
<reference evidence="3" key="1">
    <citation type="journal article" date="2019" name="Int. J. Syst. Evol. Microbiol.">
        <title>The Global Catalogue of Microorganisms (GCM) 10K type strain sequencing project: providing services to taxonomists for standard genome sequencing and annotation.</title>
        <authorList>
            <consortium name="The Broad Institute Genomics Platform"/>
            <consortium name="The Broad Institute Genome Sequencing Center for Infectious Disease"/>
            <person name="Wu L."/>
            <person name="Ma J."/>
        </authorList>
    </citation>
    <scope>NUCLEOTIDE SEQUENCE [LARGE SCALE GENOMIC DNA]</scope>
    <source>
        <strain evidence="3">CECT 8064</strain>
    </source>
</reference>
<organism evidence="2 3">
    <name type="scientific">Streptomyces ehimensis</name>
    <dbReference type="NCBI Taxonomy" id="68195"/>
    <lineage>
        <taxon>Bacteria</taxon>
        <taxon>Bacillati</taxon>
        <taxon>Actinomycetota</taxon>
        <taxon>Actinomycetes</taxon>
        <taxon>Kitasatosporales</taxon>
        <taxon>Streptomycetaceae</taxon>
        <taxon>Streptomyces</taxon>
    </lineage>
</organism>
<evidence type="ECO:0000256" key="1">
    <source>
        <dbReference type="SAM" id="MobiDB-lite"/>
    </source>
</evidence>
<accession>A0ABV9BVN1</accession>
<name>A0ABV9BVN1_9ACTN</name>
<feature type="region of interest" description="Disordered" evidence="1">
    <location>
        <begin position="570"/>
        <end position="607"/>
    </location>
</feature>
<dbReference type="Proteomes" id="UP001595990">
    <property type="component" value="Unassembled WGS sequence"/>
</dbReference>
<evidence type="ECO:0008006" key="4">
    <source>
        <dbReference type="Google" id="ProtNLM"/>
    </source>
</evidence>
<comment type="caution">
    <text evidence="2">The sequence shown here is derived from an EMBL/GenBank/DDBJ whole genome shotgun (WGS) entry which is preliminary data.</text>
</comment>
<evidence type="ECO:0000313" key="3">
    <source>
        <dbReference type="Proteomes" id="UP001595990"/>
    </source>
</evidence>
<proteinExistence type="predicted"/>